<evidence type="ECO:0000313" key="1">
    <source>
        <dbReference type="EMBL" id="CAB0036375.1"/>
    </source>
</evidence>
<evidence type="ECO:0000313" key="2">
    <source>
        <dbReference type="Proteomes" id="UP000479190"/>
    </source>
</evidence>
<gene>
    <name evidence="1" type="ORF">TBRA_LOCUS8244</name>
</gene>
<dbReference type="Proteomes" id="UP000479190">
    <property type="component" value="Unassembled WGS sequence"/>
</dbReference>
<keyword evidence="2" id="KW-1185">Reference proteome</keyword>
<reference evidence="1 2" key="1">
    <citation type="submission" date="2020-02" db="EMBL/GenBank/DDBJ databases">
        <authorList>
            <person name="Ferguson B K."/>
        </authorList>
    </citation>
    <scope>NUCLEOTIDE SEQUENCE [LARGE SCALE GENOMIC DNA]</scope>
</reference>
<dbReference type="AlphaFoldDB" id="A0A6H5IIQ5"/>
<organism evidence="1 2">
    <name type="scientific">Trichogramma brassicae</name>
    <dbReference type="NCBI Taxonomy" id="86971"/>
    <lineage>
        <taxon>Eukaryota</taxon>
        <taxon>Metazoa</taxon>
        <taxon>Ecdysozoa</taxon>
        <taxon>Arthropoda</taxon>
        <taxon>Hexapoda</taxon>
        <taxon>Insecta</taxon>
        <taxon>Pterygota</taxon>
        <taxon>Neoptera</taxon>
        <taxon>Endopterygota</taxon>
        <taxon>Hymenoptera</taxon>
        <taxon>Apocrita</taxon>
        <taxon>Proctotrupomorpha</taxon>
        <taxon>Chalcidoidea</taxon>
        <taxon>Trichogrammatidae</taxon>
        <taxon>Trichogramma</taxon>
    </lineage>
</organism>
<dbReference type="EMBL" id="CADCXV010000815">
    <property type="protein sequence ID" value="CAB0036375.1"/>
    <property type="molecule type" value="Genomic_DNA"/>
</dbReference>
<name>A0A6H5IIQ5_9HYME</name>
<accession>A0A6H5IIQ5</accession>
<sequence>MFLESHKRRALHVRVTKCPEIVHYATGAADCVFGTSGRLRPERSEGCKDTSSRCTAAPVAYSIFHHKMREVQLYTLPHAAACGKSHFPHAVMKSRFYHSVREVFISRTL</sequence>
<proteinExistence type="predicted"/>
<protein>
    <submittedName>
        <fullName evidence="1">Uncharacterized protein</fullName>
    </submittedName>
</protein>